<feature type="coiled-coil region" evidence="1">
    <location>
        <begin position="205"/>
        <end position="247"/>
    </location>
</feature>
<proteinExistence type="predicted"/>
<feature type="signal peptide" evidence="2">
    <location>
        <begin position="1"/>
        <end position="20"/>
    </location>
</feature>
<protein>
    <submittedName>
        <fullName evidence="3">Uncharacterized protein</fullName>
    </submittedName>
</protein>
<keyword evidence="4" id="KW-1185">Reference proteome</keyword>
<gene>
    <name evidence="3" type="ORF">RRG08_036320</name>
</gene>
<dbReference type="Proteomes" id="UP001283361">
    <property type="component" value="Unassembled WGS sequence"/>
</dbReference>
<comment type="caution">
    <text evidence="3">The sequence shown here is derived from an EMBL/GenBank/DDBJ whole genome shotgun (WGS) entry which is preliminary data.</text>
</comment>
<name>A0AAE0ZQ55_9GAST</name>
<evidence type="ECO:0000256" key="2">
    <source>
        <dbReference type="SAM" id="SignalP"/>
    </source>
</evidence>
<feature type="chain" id="PRO_5042001157" evidence="2">
    <location>
        <begin position="21"/>
        <end position="593"/>
    </location>
</feature>
<evidence type="ECO:0000313" key="3">
    <source>
        <dbReference type="EMBL" id="KAK3772986.1"/>
    </source>
</evidence>
<reference evidence="3" key="1">
    <citation type="journal article" date="2023" name="G3 (Bethesda)">
        <title>A reference genome for the long-term kleptoplast-retaining sea slug Elysia crispata morphotype clarki.</title>
        <authorList>
            <person name="Eastman K.E."/>
            <person name="Pendleton A.L."/>
            <person name="Shaikh M.A."/>
            <person name="Suttiyut T."/>
            <person name="Ogas R."/>
            <person name="Tomko P."/>
            <person name="Gavelis G."/>
            <person name="Widhalm J.R."/>
            <person name="Wisecaver J.H."/>
        </authorList>
    </citation>
    <scope>NUCLEOTIDE SEQUENCE</scope>
    <source>
        <strain evidence="3">ECLA1</strain>
    </source>
</reference>
<sequence>MAKIAGTIILLVLWQVYCEGFDFTLHSHSPDAKGTSKDRQKCGLLQCTETLPDPSSSNSNNSRKLTSITISKNHPTVGGIDRRWQQLASISSQQTTLKRVSNGIRVIGQLSDQQGEVSLDLFKIHDCQESQFSCVAVYVDSQGQTSVTKSIVGKAVNFQQDLRTQFGTIKASLPSNNVLSDEHPNLPQISAQLVTLFQSKFDSILTRLDDSLRSLENRLEDKIADMRGALDKRVNDLENRLEDKLSQIHIRVTEGFGRAQSTSSGGGVLSDQLALKFDGLENNLGDKMDAFVNKILKNPCEGKENVSSHMALAITSLKSIEANLTSYDVKLDKLETDVNKCAAATTAEDAKLTSLISSVSSLSSLTQSLASQVNTFTNSYAGGALVPVEEFSDPFGIGRKEWKLIFRGTAYINVELYPAYLHGTGIPLDVEEGCKQFNGSLPCVNHYRNREAFDNWDGIDEVLFAIYKDGQMVQNVVFNGKASTYTSWFAAGRVILSSWDDLTTQPHNFFSIKGYENPSPGHTRRFHINRDYDKGCNGFKGWFTVKDSVIDGCAAEKTVAMPMFQYAAGKTFAEWNGSNDARADAIGIFLKYE</sequence>
<organism evidence="3 4">
    <name type="scientific">Elysia crispata</name>
    <name type="common">lettuce slug</name>
    <dbReference type="NCBI Taxonomy" id="231223"/>
    <lineage>
        <taxon>Eukaryota</taxon>
        <taxon>Metazoa</taxon>
        <taxon>Spiralia</taxon>
        <taxon>Lophotrochozoa</taxon>
        <taxon>Mollusca</taxon>
        <taxon>Gastropoda</taxon>
        <taxon>Heterobranchia</taxon>
        <taxon>Euthyneura</taxon>
        <taxon>Panpulmonata</taxon>
        <taxon>Sacoglossa</taxon>
        <taxon>Placobranchoidea</taxon>
        <taxon>Plakobranchidae</taxon>
        <taxon>Elysia</taxon>
    </lineage>
</organism>
<keyword evidence="1" id="KW-0175">Coiled coil</keyword>
<evidence type="ECO:0000313" key="4">
    <source>
        <dbReference type="Proteomes" id="UP001283361"/>
    </source>
</evidence>
<dbReference type="Gene3D" id="1.20.120.20">
    <property type="entry name" value="Apolipoprotein"/>
    <property type="match status" value="1"/>
</dbReference>
<evidence type="ECO:0000256" key="1">
    <source>
        <dbReference type="SAM" id="Coils"/>
    </source>
</evidence>
<accession>A0AAE0ZQ55</accession>
<keyword evidence="2" id="KW-0732">Signal</keyword>
<dbReference type="EMBL" id="JAWDGP010003572">
    <property type="protein sequence ID" value="KAK3772986.1"/>
    <property type="molecule type" value="Genomic_DNA"/>
</dbReference>
<dbReference type="AlphaFoldDB" id="A0AAE0ZQ55"/>